<reference evidence="2 3" key="1">
    <citation type="submission" date="2015-10" db="EMBL/GenBank/DDBJ databases">
        <title>Metagenome-Assembled Genomes uncover a global brackish microbiome.</title>
        <authorList>
            <person name="Hugerth L.W."/>
            <person name="Larsson J."/>
            <person name="Alneberg J."/>
            <person name="Lindh M.V."/>
            <person name="Legrand C."/>
            <person name="Pinhassi J."/>
            <person name="Andersson A.F."/>
        </authorList>
    </citation>
    <scope>NUCLEOTIDE SEQUENCE [LARGE SCALE GENOMIC DNA]</scope>
    <source>
        <strain evidence="2">BACL18 MAG-120507-bin52</strain>
    </source>
</reference>
<accession>A0A0R2RI07</accession>
<name>A0A0R2RI07_9BACT</name>
<evidence type="ECO:0000313" key="3">
    <source>
        <dbReference type="Proteomes" id="UP000051269"/>
    </source>
</evidence>
<keyword evidence="1" id="KW-0812">Transmembrane</keyword>
<dbReference type="Proteomes" id="UP000051269">
    <property type="component" value="Unassembled WGS sequence"/>
</dbReference>
<evidence type="ECO:0008006" key="4">
    <source>
        <dbReference type="Google" id="ProtNLM"/>
    </source>
</evidence>
<comment type="caution">
    <text evidence="2">The sequence shown here is derived from an EMBL/GenBank/DDBJ whole genome shotgun (WGS) entry which is preliminary data.</text>
</comment>
<dbReference type="AlphaFoldDB" id="A0A0R2RI07"/>
<dbReference type="EMBL" id="LIBO01000106">
    <property type="protein sequence ID" value="KRO62247.1"/>
    <property type="molecule type" value="Genomic_DNA"/>
</dbReference>
<sequence length="264" mass="28118">MFKVEEVGLLRHDRVMKLSRNLIGIGALVAVGGLMFIYNSKDWIIRNAVVKAVEEATGVSTHLGSLRIELLKGTGSLKDFRMGNPKGFSREDLISIKEGKVVVDAATVTSAVVRIKSVDMSGVGIVFEGSGKRNNMNALKAQINSRSAKPQSSKKDQAKKIRIDSFVLRNVQVDVRMAGIVKVGNLNLGDIRMSNLGGSNGASASDIAAQVSNEIASRATTAVIRNVAKLAEQMGMDATKIADGFGVPTDALNSAAGFLENLFK</sequence>
<organism evidence="2 3">
    <name type="scientific">Verrucomicrobia subdivision 6 bacterium BACL9 MAG-120507-bin52</name>
    <dbReference type="NCBI Taxonomy" id="1655590"/>
    <lineage>
        <taxon>Bacteria</taxon>
        <taxon>Pseudomonadati</taxon>
        <taxon>Verrucomicrobiota</taxon>
        <taxon>Verrucomicrobiia</taxon>
        <taxon>Verrucomicrobiales</taxon>
        <taxon>Verrucomicrobia subdivision 6</taxon>
    </lineage>
</organism>
<evidence type="ECO:0000313" key="2">
    <source>
        <dbReference type="EMBL" id="KRO62247.1"/>
    </source>
</evidence>
<protein>
    <recommendedName>
        <fullName evidence="4">AsmA domain-containing protein</fullName>
    </recommendedName>
</protein>
<gene>
    <name evidence="2" type="ORF">ABR82_03055</name>
</gene>
<evidence type="ECO:0000256" key="1">
    <source>
        <dbReference type="SAM" id="Phobius"/>
    </source>
</evidence>
<feature type="transmembrane region" description="Helical" evidence="1">
    <location>
        <begin position="21"/>
        <end position="38"/>
    </location>
</feature>
<keyword evidence="1" id="KW-1133">Transmembrane helix</keyword>
<proteinExistence type="predicted"/>
<keyword evidence="1" id="KW-0472">Membrane</keyword>